<dbReference type="EMBL" id="CP019646">
    <property type="protein sequence ID" value="AQQ72060.1"/>
    <property type="molecule type" value="Genomic_DNA"/>
</dbReference>
<gene>
    <name evidence="2" type="ORF">SMSP2_02440</name>
</gene>
<dbReference type="Proteomes" id="UP000188181">
    <property type="component" value="Chromosome"/>
</dbReference>
<feature type="domain" description="Ysc84 actin-binding" evidence="1">
    <location>
        <begin position="100"/>
        <end position="188"/>
    </location>
</feature>
<dbReference type="AlphaFoldDB" id="A0A1Q2MH95"/>
<organism evidence="2 3">
    <name type="scientific">Limihaloglobus sulfuriphilus</name>
    <dbReference type="NCBI Taxonomy" id="1851148"/>
    <lineage>
        <taxon>Bacteria</taxon>
        <taxon>Pseudomonadati</taxon>
        <taxon>Planctomycetota</taxon>
        <taxon>Phycisphaerae</taxon>
        <taxon>Sedimentisphaerales</taxon>
        <taxon>Sedimentisphaeraceae</taxon>
        <taxon>Limihaloglobus</taxon>
    </lineage>
</organism>
<reference evidence="3" key="1">
    <citation type="submission" date="2017-02" db="EMBL/GenBank/DDBJ databases">
        <title>Comparative genomics and description of representatives of a novel lineage of planctomycetes thriving in anoxic sediments.</title>
        <authorList>
            <person name="Spring S."/>
            <person name="Bunk B."/>
            <person name="Sproer C."/>
        </authorList>
    </citation>
    <scope>NUCLEOTIDE SEQUENCE [LARGE SCALE GENOMIC DNA]</scope>
    <source>
        <strain evidence="3">SM-Chi-D1</strain>
    </source>
</reference>
<dbReference type="OrthoDB" id="117166at2"/>
<dbReference type="Pfam" id="PF04366">
    <property type="entry name" value="Ysc84"/>
    <property type="match status" value="1"/>
</dbReference>
<name>A0A1Q2MH95_9BACT</name>
<sequence>MKKVITVILITGFILVFAGCGSPKGTVSERKSSIISMEQEALSKFYQEDAGIKERVEKAEGYGVFSNININLIFASAGGGYGVVTDNDTREKTYMKMGMGGFGLGLGAKDFRLLLIFHDDETLNSFIEKGWEFGGHADAAAKSGDKGGEGSAHGAVGKGISAYSLTETGLALQATVTGTKYWKDGELN</sequence>
<dbReference type="PROSITE" id="PS51257">
    <property type="entry name" value="PROKAR_LIPOPROTEIN"/>
    <property type="match status" value="1"/>
</dbReference>
<dbReference type="InterPro" id="IPR007461">
    <property type="entry name" value="Ysc84_actin-binding"/>
</dbReference>
<dbReference type="STRING" id="1851148.SMSP2_02440"/>
<dbReference type="KEGG" id="pbas:SMSP2_02440"/>
<proteinExistence type="predicted"/>
<evidence type="ECO:0000313" key="3">
    <source>
        <dbReference type="Proteomes" id="UP000188181"/>
    </source>
</evidence>
<evidence type="ECO:0000313" key="2">
    <source>
        <dbReference type="EMBL" id="AQQ72060.1"/>
    </source>
</evidence>
<keyword evidence="3" id="KW-1185">Reference proteome</keyword>
<evidence type="ECO:0000259" key="1">
    <source>
        <dbReference type="Pfam" id="PF04366"/>
    </source>
</evidence>
<protein>
    <recommendedName>
        <fullName evidence="1">Ysc84 actin-binding domain-containing protein</fullName>
    </recommendedName>
</protein>
<dbReference type="RefSeq" id="WP_146684290.1">
    <property type="nucleotide sequence ID" value="NZ_CP019646.1"/>
</dbReference>
<accession>A0A1Q2MH95</accession>